<evidence type="ECO:0000313" key="3">
    <source>
        <dbReference type="Proteomes" id="UP000789901"/>
    </source>
</evidence>
<accession>A0ABN7UKI7</accession>
<gene>
    <name evidence="2" type="ORF">GMARGA_LOCUS6947</name>
</gene>
<keyword evidence="1" id="KW-0472">Membrane</keyword>
<organism evidence="2 3">
    <name type="scientific">Gigaspora margarita</name>
    <dbReference type="NCBI Taxonomy" id="4874"/>
    <lineage>
        <taxon>Eukaryota</taxon>
        <taxon>Fungi</taxon>
        <taxon>Fungi incertae sedis</taxon>
        <taxon>Mucoromycota</taxon>
        <taxon>Glomeromycotina</taxon>
        <taxon>Glomeromycetes</taxon>
        <taxon>Diversisporales</taxon>
        <taxon>Gigasporaceae</taxon>
        <taxon>Gigaspora</taxon>
    </lineage>
</organism>
<feature type="transmembrane region" description="Helical" evidence="1">
    <location>
        <begin position="60"/>
        <end position="81"/>
    </location>
</feature>
<keyword evidence="1" id="KW-1133">Transmembrane helix</keyword>
<name>A0ABN7UKI7_GIGMA</name>
<proteinExistence type="predicted"/>
<dbReference type="Gene3D" id="3.40.50.300">
    <property type="entry name" value="P-loop containing nucleotide triphosphate hydrolases"/>
    <property type="match status" value="1"/>
</dbReference>
<keyword evidence="3" id="KW-1185">Reference proteome</keyword>
<protein>
    <submittedName>
        <fullName evidence="2">3000_t:CDS:1</fullName>
    </submittedName>
</protein>
<comment type="caution">
    <text evidence="2">The sequence shown here is derived from an EMBL/GenBank/DDBJ whole genome shotgun (WGS) entry which is preliminary data.</text>
</comment>
<dbReference type="InterPro" id="IPR027417">
    <property type="entry name" value="P-loop_NTPase"/>
</dbReference>
<keyword evidence="1" id="KW-0812">Transmembrane</keyword>
<evidence type="ECO:0000313" key="2">
    <source>
        <dbReference type="EMBL" id="CAG8602303.1"/>
    </source>
</evidence>
<dbReference type="Proteomes" id="UP000789901">
    <property type="component" value="Unassembled WGS sequence"/>
</dbReference>
<reference evidence="2 3" key="1">
    <citation type="submission" date="2021-06" db="EMBL/GenBank/DDBJ databases">
        <authorList>
            <person name="Kallberg Y."/>
            <person name="Tangrot J."/>
            <person name="Rosling A."/>
        </authorList>
    </citation>
    <scope>NUCLEOTIDE SEQUENCE [LARGE SCALE GENOMIC DNA]</scope>
    <source>
        <strain evidence="2 3">120-4 pot B 10/14</strain>
    </source>
</reference>
<sequence>MEDKANYSTTLNEHTKIIANEIFKFSELRPGQLDAIKYFIEEEKNTLVIINTGNGKSFCYATALVIFDSLIVVILLLKSLIQSQNNIKALQDNLNITYFEIAKGFDLLCKDLYFSVQERDLA</sequence>
<evidence type="ECO:0000256" key="1">
    <source>
        <dbReference type="SAM" id="Phobius"/>
    </source>
</evidence>
<dbReference type="EMBL" id="CAJVQB010003245">
    <property type="protein sequence ID" value="CAG8602303.1"/>
    <property type="molecule type" value="Genomic_DNA"/>
</dbReference>
<dbReference type="SUPFAM" id="SSF52540">
    <property type="entry name" value="P-loop containing nucleoside triphosphate hydrolases"/>
    <property type="match status" value="1"/>
</dbReference>